<dbReference type="InterPro" id="IPR018389">
    <property type="entry name" value="DctP_fam"/>
</dbReference>
<dbReference type="OrthoDB" id="2062482at2"/>
<evidence type="ECO:0000313" key="5">
    <source>
        <dbReference type="EMBL" id="VDN48510.1"/>
    </source>
</evidence>
<gene>
    <name evidence="5" type="ORF">PATL70BA_2608</name>
</gene>
<proteinExistence type="inferred from homology"/>
<organism evidence="5 6">
    <name type="scientific">Petrocella atlantisensis</name>
    <dbReference type="NCBI Taxonomy" id="2173034"/>
    <lineage>
        <taxon>Bacteria</taxon>
        <taxon>Bacillati</taxon>
        <taxon>Bacillota</taxon>
        <taxon>Clostridia</taxon>
        <taxon>Lachnospirales</taxon>
        <taxon>Vallitaleaceae</taxon>
        <taxon>Petrocella</taxon>
    </lineage>
</organism>
<reference evidence="5 6" key="1">
    <citation type="submission" date="2018-09" db="EMBL/GenBank/DDBJ databases">
        <authorList>
            <person name="Postec A."/>
        </authorList>
    </citation>
    <scope>NUCLEOTIDE SEQUENCE [LARGE SCALE GENOMIC DNA]</scope>
    <source>
        <strain evidence="5">70B-A</strain>
    </source>
</reference>
<dbReference type="NCBIfam" id="TIGR00787">
    <property type="entry name" value="dctP"/>
    <property type="match status" value="1"/>
</dbReference>
<dbReference type="RefSeq" id="WP_125137631.1">
    <property type="nucleotide sequence ID" value="NZ_LR130778.1"/>
</dbReference>
<evidence type="ECO:0000256" key="2">
    <source>
        <dbReference type="ARBA" id="ARBA00009023"/>
    </source>
</evidence>
<evidence type="ECO:0000256" key="3">
    <source>
        <dbReference type="ARBA" id="ARBA00022448"/>
    </source>
</evidence>
<dbReference type="InterPro" id="IPR038404">
    <property type="entry name" value="TRAP_DctP_sf"/>
</dbReference>
<dbReference type="Proteomes" id="UP000279029">
    <property type="component" value="Chromosome"/>
</dbReference>
<dbReference type="Gene3D" id="3.40.190.170">
    <property type="entry name" value="Bacterial extracellular solute-binding protein, family 7"/>
    <property type="match status" value="1"/>
</dbReference>
<dbReference type="PANTHER" id="PTHR33376:SF4">
    <property type="entry name" value="SIALIC ACID-BINDING PERIPLASMIC PROTEIN SIAP"/>
    <property type="match status" value="1"/>
</dbReference>
<dbReference type="PANTHER" id="PTHR33376">
    <property type="match status" value="1"/>
</dbReference>
<evidence type="ECO:0000256" key="1">
    <source>
        <dbReference type="ARBA" id="ARBA00004196"/>
    </source>
</evidence>
<dbReference type="PIRSF" id="PIRSF006470">
    <property type="entry name" value="DctB"/>
    <property type="match status" value="1"/>
</dbReference>
<evidence type="ECO:0000313" key="6">
    <source>
        <dbReference type="Proteomes" id="UP000279029"/>
    </source>
</evidence>
<dbReference type="GO" id="GO:0055085">
    <property type="term" value="P:transmembrane transport"/>
    <property type="evidence" value="ECO:0007669"/>
    <property type="project" value="InterPro"/>
</dbReference>
<comment type="subcellular location">
    <subcellularLocation>
        <location evidence="1">Cell envelope</location>
    </subcellularLocation>
</comment>
<name>A0A3P7P4L5_9FIRM</name>
<dbReference type="EMBL" id="LR130778">
    <property type="protein sequence ID" value="VDN48510.1"/>
    <property type="molecule type" value="Genomic_DNA"/>
</dbReference>
<dbReference type="NCBIfam" id="NF037995">
    <property type="entry name" value="TRAP_S1"/>
    <property type="match status" value="1"/>
</dbReference>
<dbReference type="GO" id="GO:0030288">
    <property type="term" value="C:outer membrane-bounded periplasmic space"/>
    <property type="evidence" value="ECO:0007669"/>
    <property type="project" value="InterPro"/>
</dbReference>
<evidence type="ECO:0000256" key="4">
    <source>
        <dbReference type="ARBA" id="ARBA00022729"/>
    </source>
</evidence>
<dbReference type="AlphaFoldDB" id="A0A3P7P4L5"/>
<keyword evidence="3" id="KW-0813">Transport</keyword>
<dbReference type="InterPro" id="IPR004682">
    <property type="entry name" value="TRAP_DctP"/>
</dbReference>
<comment type="similarity">
    <text evidence="2">Belongs to the bacterial solute-binding protein 7 family.</text>
</comment>
<accession>A0A3P7P4L5</accession>
<keyword evidence="6" id="KW-1185">Reference proteome</keyword>
<dbReference type="KEGG" id="cbar:PATL70BA_2608"/>
<keyword evidence="4" id="KW-0732">Signal</keyword>
<protein>
    <submittedName>
        <fullName evidence="5">C4-dicarboxylate ABC transporter substrate-binding protein</fullName>
    </submittedName>
</protein>
<sequence>MSRYKSRCIIAVIFVIIILAGCSRQLTQEPDMTEEVIVLRFGHYAIEDHPANTAAALFAENVEKRTNGKVIVEIFADGQLGTPPEMLEQNIIGSIDMSLPTQGALDKYSKKFATVMLPFVFDNYKHAYRVLDGEFIEWVEDDLDKQGLIMLANWEYGFRNITNNTRPIVTPDDIIGLRLRTPPEMQLQLAMESLGANVTKIAFPEIYLSLKQGIVDGQENPLTIIYYNKLYEVQKYLTMTRHTYNCMVHVVSKKTWETLTKEQQEIIREESITAGNWMRVEVQKEEVEILKKLQDEGMIITYPDRSVFKEKMKYAYNTISTYAGIENVEYFLQLVEESR</sequence>
<dbReference type="CDD" id="cd13603">
    <property type="entry name" value="PBP2_TRAP_Siap_TeaA_like"/>
    <property type="match status" value="1"/>
</dbReference>
<dbReference type="Pfam" id="PF03480">
    <property type="entry name" value="DctP"/>
    <property type="match status" value="1"/>
</dbReference>
<dbReference type="PROSITE" id="PS51257">
    <property type="entry name" value="PROKAR_LIPOPROTEIN"/>
    <property type="match status" value="1"/>
</dbReference>